<dbReference type="InterPro" id="IPR004693">
    <property type="entry name" value="Silicon_transpt"/>
</dbReference>
<feature type="transmembrane region" description="Helical" evidence="2">
    <location>
        <begin position="94"/>
        <end position="113"/>
    </location>
</feature>
<feature type="transmembrane region" description="Helical" evidence="2">
    <location>
        <begin position="473"/>
        <end position="497"/>
    </location>
</feature>
<name>A0A1Z5JN51_FISSO</name>
<keyword evidence="2" id="KW-1133">Transmembrane helix</keyword>
<proteinExistence type="predicted"/>
<evidence type="ECO:0000256" key="1">
    <source>
        <dbReference type="SAM" id="MobiDB-lite"/>
    </source>
</evidence>
<gene>
    <name evidence="3" type="ORF">FisN_8Lh290</name>
</gene>
<feature type="transmembrane region" description="Helical" evidence="2">
    <location>
        <begin position="304"/>
        <end position="329"/>
    </location>
</feature>
<dbReference type="InParanoid" id="A0A1Z5JN51"/>
<feature type="region of interest" description="Disordered" evidence="1">
    <location>
        <begin position="512"/>
        <end position="534"/>
    </location>
</feature>
<keyword evidence="4" id="KW-1185">Reference proteome</keyword>
<feature type="transmembrane region" description="Helical" evidence="2">
    <location>
        <begin position="438"/>
        <end position="461"/>
    </location>
</feature>
<reference evidence="3 4" key="1">
    <citation type="journal article" date="2015" name="Plant Cell">
        <title>Oil accumulation by the oleaginous diatom Fistulifera solaris as revealed by the genome and transcriptome.</title>
        <authorList>
            <person name="Tanaka T."/>
            <person name="Maeda Y."/>
            <person name="Veluchamy A."/>
            <person name="Tanaka M."/>
            <person name="Abida H."/>
            <person name="Marechal E."/>
            <person name="Bowler C."/>
            <person name="Muto M."/>
            <person name="Sunaga Y."/>
            <person name="Tanaka M."/>
            <person name="Yoshino T."/>
            <person name="Taniguchi T."/>
            <person name="Fukuda Y."/>
            <person name="Nemoto M."/>
            <person name="Matsumoto M."/>
            <person name="Wong P.S."/>
            <person name="Aburatani S."/>
            <person name="Fujibuchi W."/>
        </authorList>
    </citation>
    <scope>NUCLEOTIDE SEQUENCE [LARGE SCALE GENOMIC DNA]</scope>
    <source>
        <strain evidence="3 4">JPCC DA0580</strain>
    </source>
</reference>
<dbReference type="AlphaFoldDB" id="A0A1Z5JN51"/>
<feature type="region of interest" description="Disordered" evidence="1">
    <location>
        <begin position="1"/>
        <end position="26"/>
    </location>
</feature>
<dbReference type="GO" id="GO:0015708">
    <property type="term" value="P:silicic acid import across plasma membrane"/>
    <property type="evidence" value="ECO:0007669"/>
    <property type="project" value="InterPro"/>
</dbReference>
<sequence length="534" mass="58145">MDTTSLHLSLKAPKSHSHKEEQRSKMRECVPFKPGTIYGSNSSPLSTVPSEASSQQYAFDHVIANDEEASVQTKSEETLPAGFQNYTSITFIKYAYSLAILAFSVTVVTATIFTNQTKIAADVHSIVAFILLWVLTLWLAIMEGGQGCLVGLQPIDKTLYAQSHPKALKVTTLAHKEENLERFIIGRQFLVVLVIFGINMCGSALKGARVLNLPDILVEIFINSGVALILMTTILGQLTAQVNAADCMLDFINNYGMLITTHVSLFIEMSGLLHSVYLVQIAFAKITGKSTESNQSTRTIPQAIFFWLRIVFSVAVLSFSLAVTLVALFDGKTTMYSGVPEPVSVTLLFVLMAFVGMMEGMQIALFAVINMPKDELKKHSQAAKVCDLVFSGSHLQAFLIGRQICVTCCMFIVARVATCNVDEGETTIFGVSAGIQNFFNTGLLGAIITTIIGSLAWRIIASAFPVAFLSNPLIYLIIRLCLFLESSGVCSAAWVLARLQKKVAGYKPDVDYLGPSKTGGAGKKLEDDLELQEN</sequence>
<dbReference type="OrthoDB" id="189428at2759"/>
<evidence type="ECO:0000313" key="3">
    <source>
        <dbReference type="EMBL" id="GAX15414.1"/>
    </source>
</evidence>
<organism evidence="3 4">
    <name type="scientific">Fistulifera solaris</name>
    <name type="common">Oleaginous diatom</name>
    <dbReference type="NCBI Taxonomy" id="1519565"/>
    <lineage>
        <taxon>Eukaryota</taxon>
        <taxon>Sar</taxon>
        <taxon>Stramenopiles</taxon>
        <taxon>Ochrophyta</taxon>
        <taxon>Bacillariophyta</taxon>
        <taxon>Bacillariophyceae</taxon>
        <taxon>Bacillariophycidae</taxon>
        <taxon>Naviculales</taxon>
        <taxon>Naviculaceae</taxon>
        <taxon>Fistulifera</taxon>
    </lineage>
</organism>
<comment type="caution">
    <text evidence="3">The sequence shown here is derived from an EMBL/GenBank/DDBJ whole genome shotgun (WGS) entry which is preliminary data.</text>
</comment>
<dbReference type="Pfam" id="PF03842">
    <property type="entry name" value="Silic_transp"/>
    <property type="match status" value="1"/>
</dbReference>
<evidence type="ECO:0000313" key="4">
    <source>
        <dbReference type="Proteomes" id="UP000198406"/>
    </source>
</evidence>
<evidence type="ECO:0008006" key="5">
    <source>
        <dbReference type="Google" id="ProtNLM"/>
    </source>
</evidence>
<dbReference type="Proteomes" id="UP000198406">
    <property type="component" value="Unassembled WGS sequence"/>
</dbReference>
<feature type="transmembrane region" description="Helical" evidence="2">
    <location>
        <begin position="217"/>
        <end position="238"/>
    </location>
</feature>
<accession>A0A1Z5JN51</accession>
<feature type="transmembrane region" description="Helical" evidence="2">
    <location>
        <begin position="125"/>
        <end position="142"/>
    </location>
</feature>
<protein>
    <recommendedName>
        <fullName evidence="5">Silicon transporter</fullName>
    </recommendedName>
</protein>
<dbReference type="EMBL" id="BDSP01000092">
    <property type="protein sequence ID" value="GAX15414.1"/>
    <property type="molecule type" value="Genomic_DNA"/>
</dbReference>
<evidence type="ECO:0000256" key="2">
    <source>
        <dbReference type="SAM" id="Phobius"/>
    </source>
</evidence>
<keyword evidence="2" id="KW-0472">Membrane</keyword>
<feature type="transmembrane region" description="Helical" evidence="2">
    <location>
        <begin position="184"/>
        <end position="205"/>
    </location>
</feature>
<feature type="transmembrane region" description="Helical" evidence="2">
    <location>
        <begin position="258"/>
        <end position="283"/>
    </location>
</feature>
<keyword evidence="2" id="KW-0812">Transmembrane</keyword>
<feature type="transmembrane region" description="Helical" evidence="2">
    <location>
        <begin position="349"/>
        <end position="369"/>
    </location>
</feature>